<dbReference type="EMBL" id="JAOYOD010000001">
    <property type="protein sequence ID" value="MCV9385597.1"/>
    <property type="molecule type" value="Genomic_DNA"/>
</dbReference>
<dbReference type="Gene3D" id="3.30.70.1430">
    <property type="entry name" value="Multidrug efflux transporter AcrB pore domain"/>
    <property type="match status" value="2"/>
</dbReference>
<keyword evidence="1" id="KW-0472">Membrane</keyword>
<feature type="transmembrane region" description="Helical" evidence="1">
    <location>
        <begin position="12"/>
        <end position="30"/>
    </location>
</feature>
<gene>
    <name evidence="2" type="ORF">N7U62_02930</name>
</gene>
<feature type="transmembrane region" description="Helical" evidence="1">
    <location>
        <begin position="427"/>
        <end position="447"/>
    </location>
</feature>
<keyword evidence="3" id="KW-1185">Reference proteome</keyword>
<name>A0ABT3CPQ2_9BACT</name>
<dbReference type="Gene3D" id="3.30.70.1320">
    <property type="entry name" value="Multidrug efflux transporter AcrB pore domain like"/>
    <property type="match status" value="1"/>
</dbReference>
<dbReference type="Gene3D" id="3.30.70.1440">
    <property type="entry name" value="Multidrug efflux transporter AcrB pore domain"/>
    <property type="match status" value="1"/>
</dbReference>
<evidence type="ECO:0000313" key="2">
    <source>
        <dbReference type="EMBL" id="MCV9385597.1"/>
    </source>
</evidence>
<dbReference type="SUPFAM" id="SSF82693">
    <property type="entry name" value="Multidrug efflux transporter AcrB pore domain, PN1, PN2, PC1 and PC2 subdomains"/>
    <property type="match status" value="2"/>
</dbReference>
<feature type="transmembrane region" description="Helical" evidence="1">
    <location>
        <begin position="525"/>
        <end position="547"/>
    </location>
</feature>
<dbReference type="Proteomes" id="UP001300692">
    <property type="component" value="Unassembled WGS sequence"/>
</dbReference>
<feature type="transmembrane region" description="Helical" evidence="1">
    <location>
        <begin position="356"/>
        <end position="376"/>
    </location>
</feature>
<feature type="transmembrane region" description="Helical" evidence="1">
    <location>
        <begin position="958"/>
        <end position="975"/>
    </location>
</feature>
<keyword evidence="1" id="KW-0812">Transmembrane</keyword>
<dbReference type="PANTHER" id="PTHR32063:SF33">
    <property type="entry name" value="RND SUPERFAMILY EFFLUX PUMP PERMEASE COMPONENT"/>
    <property type="match status" value="1"/>
</dbReference>
<dbReference type="PRINTS" id="PR00702">
    <property type="entry name" value="ACRIFLAVINRP"/>
</dbReference>
<dbReference type="InterPro" id="IPR027463">
    <property type="entry name" value="AcrB_DN_DC_subdom"/>
</dbReference>
<proteinExistence type="predicted"/>
<dbReference type="Gene3D" id="1.20.1640.10">
    <property type="entry name" value="Multidrug efflux transporter AcrB transmembrane domain"/>
    <property type="match status" value="2"/>
</dbReference>
<feature type="transmembrane region" description="Helical" evidence="1">
    <location>
        <begin position="459"/>
        <end position="478"/>
    </location>
</feature>
<feature type="transmembrane region" description="Helical" evidence="1">
    <location>
        <begin position="858"/>
        <end position="877"/>
    </location>
</feature>
<organism evidence="2 3">
    <name type="scientific">Reichenbachiella ulvae</name>
    <dbReference type="NCBI Taxonomy" id="2980104"/>
    <lineage>
        <taxon>Bacteria</taxon>
        <taxon>Pseudomonadati</taxon>
        <taxon>Bacteroidota</taxon>
        <taxon>Cytophagia</taxon>
        <taxon>Cytophagales</taxon>
        <taxon>Reichenbachiellaceae</taxon>
        <taxon>Reichenbachiella</taxon>
    </lineage>
</organism>
<keyword evidence="1" id="KW-1133">Transmembrane helix</keyword>
<feature type="transmembrane region" description="Helical" evidence="1">
    <location>
        <begin position="987"/>
        <end position="1010"/>
    </location>
</feature>
<dbReference type="Gene3D" id="3.30.2090.10">
    <property type="entry name" value="Multidrug efflux transporter AcrB TolC docking domain, DN and DC subdomains"/>
    <property type="match status" value="2"/>
</dbReference>
<evidence type="ECO:0000313" key="3">
    <source>
        <dbReference type="Proteomes" id="UP001300692"/>
    </source>
</evidence>
<feature type="transmembrane region" description="Helical" evidence="1">
    <location>
        <begin position="884"/>
        <end position="904"/>
    </location>
</feature>
<dbReference type="InterPro" id="IPR001036">
    <property type="entry name" value="Acrflvin-R"/>
</dbReference>
<dbReference type="PANTHER" id="PTHR32063">
    <property type="match status" value="1"/>
</dbReference>
<comment type="caution">
    <text evidence="2">The sequence shown here is derived from an EMBL/GenBank/DDBJ whole genome shotgun (WGS) entry which is preliminary data.</text>
</comment>
<protein>
    <submittedName>
        <fullName evidence="2">Efflux RND transporter permease subunit</fullName>
    </submittedName>
</protein>
<dbReference type="RefSeq" id="WP_264136381.1">
    <property type="nucleotide sequence ID" value="NZ_JAOYOD010000001.1"/>
</dbReference>
<feature type="transmembrane region" description="Helical" evidence="1">
    <location>
        <begin position="910"/>
        <end position="932"/>
    </location>
</feature>
<dbReference type="SUPFAM" id="SSF82714">
    <property type="entry name" value="Multidrug efflux transporter AcrB TolC docking domain, DN and DC subdomains"/>
    <property type="match status" value="2"/>
</dbReference>
<dbReference type="Pfam" id="PF00873">
    <property type="entry name" value="ACR_tran"/>
    <property type="match status" value="1"/>
</dbReference>
<feature type="transmembrane region" description="Helical" evidence="1">
    <location>
        <begin position="382"/>
        <end position="407"/>
    </location>
</feature>
<evidence type="ECO:0000256" key="1">
    <source>
        <dbReference type="SAM" id="Phobius"/>
    </source>
</evidence>
<reference evidence="2 3" key="1">
    <citation type="submission" date="2022-10" db="EMBL/GenBank/DDBJ databases">
        <title>Comparative genomics and taxonomic characterization of three novel marine species of genus Reichenbachiella exhibiting antioxidant and polysaccharide degradation activities.</title>
        <authorList>
            <person name="Muhammad N."/>
            <person name="Lee Y.-J."/>
            <person name="Ko J."/>
            <person name="Kim S.-G."/>
        </authorList>
    </citation>
    <scope>NUCLEOTIDE SEQUENCE [LARGE SCALE GENOMIC DNA]</scope>
    <source>
        <strain evidence="2 3">ABR2-5</strain>
    </source>
</reference>
<dbReference type="SUPFAM" id="SSF82866">
    <property type="entry name" value="Multidrug efflux transporter AcrB transmembrane domain"/>
    <property type="match status" value="2"/>
</dbReference>
<feature type="transmembrane region" description="Helical" evidence="1">
    <location>
        <begin position="330"/>
        <end position="349"/>
    </location>
</feature>
<accession>A0ABT3CPQ2</accession>
<sequence length="1050" mass="116771">MQKIIDHFIKYPVAGWVVVIGFVFLGYIGFSGLTSSFFPLVESRDITINVTYPGASPQEMEEGIVLKIEDNIRGLVGIDRFTSTSSENSASIRIEVLKGYDIDAVLADVKNAVDRIPSFPVGMEPPVVSKGIFITEAISMTLSGENIPLTSLKQMARDVETDLKNTEGISQVEVSGYPEEEIEIAVSEDKLRAYDLTFEEVARAVSNTNILVTGGTIKTPTEEYLIRVSNRSYHGNELDNIIVKATESGDQIRLGDIADVRDRWSENPDRLYLNGQQAVRIQVNATISEDLIDVADKTKAYIETFNESNENAHIDITRDSSITIVQRSQLLLENGIVGMALVLFFLAIFLKPRLAFWVAFGLPISFLGMFMLVGLTNVTINVLSLFGMIIVIGILVDDGIVIAENIYHHFEKGKSPIRAAVDGTKEVIPAITSAILTTLVAFSTFFFLEGRIGEFFGEVAVIVILTLSVSLIEALIILPSHVAHSKALSKDQKTYVFNRYAEQAMNWFRDKTYIPFLTFFLKNRLLGFAIPVFFLLLTLGSIGGGIIRTTFFPSIASDRISISLKMPQGTHESITDSIITVIEDITWEVAKDFDQRQEKDAVETVIRRIGPGSSTASLYINLLPGEEREFPSFEMSTAIQQKVGPIHSAESVVYGSGGNFGGMPISISLLGDNIEELKGAKNLLRGYLQDNALLKDIQDNDPQGIKEITITLKDKAYALGFNLRDVINQVRYGFFGFQAQRFQRRRDEIKVWVRYDKEERSSIKNLDDMRIVSQTGERVPLREIVNYEIKRGEVSINHLNGKREIRVDADLKDPKTSATDIMIKARQDLVPEMKAQFPSVTPVFEGQNREANKTTSSAGKVIPIIFFCIFVIIAFTFRSISQPVNLLLMIPFSLIGVAWGHWIHDFSINILSFLGIIALIGIVVNDGLVLIGKMNGYLKEGMQFDAALIAAGKSRFRAIFLTSITTVAGLAPLIFEKSRQAQFLIPMAISIAYGIMMATVLTLVMLPLMLSVGNSIKTNWLWLWEGKKPGKEEVERAVKELEVENGQHSE</sequence>